<protein>
    <submittedName>
        <fullName evidence="16">Zinc finger protein 1</fullName>
    </submittedName>
</protein>
<dbReference type="GO" id="GO:0000978">
    <property type="term" value="F:RNA polymerase II cis-regulatory region sequence-specific DNA binding"/>
    <property type="evidence" value="ECO:0007669"/>
    <property type="project" value="TreeGrafter"/>
</dbReference>
<feature type="compositionally biased region" description="Polar residues" evidence="12">
    <location>
        <begin position="414"/>
        <end position="431"/>
    </location>
</feature>
<evidence type="ECO:0000256" key="10">
    <source>
        <dbReference type="PROSITE-ProRule" id="PRU00108"/>
    </source>
</evidence>
<feature type="DNA-binding region" description="Homeobox" evidence="10">
    <location>
        <begin position="684"/>
        <end position="743"/>
    </location>
</feature>
<feature type="domain" description="C2H2-type" evidence="14">
    <location>
        <begin position="1226"/>
        <end position="1253"/>
    </location>
</feature>
<feature type="compositionally biased region" description="Low complexity" evidence="12">
    <location>
        <begin position="34"/>
        <end position="56"/>
    </location>
</feature>
<keyword evidence="5" id="KW-0862">Zinc</keyword>
<keyword evidence="15" id="KW-1185">Reference proteome</keyword>
<dbReference type="Pfam" id="PF00046">
    <property type="entry name" value="Homeodomain"/>
    <property type="match status" value="1"/>
</dbReference>
<evidence type="ECO:0000256" key="2">
    <source>
        <dbReference type="ARBA" id="ARBA00022723"/>
    </source>
</evidence>
<feature type="compositionally biased region" description="Low complexity" evidence="12">
    <location>
        <begin position="285"/>
        <end position="296"/>
    </location>
</feature>
<feature type="domain" description="Homeobox" evidence="13">
    <location>
        <begin position="682"/>
        <end position="742"/>
    </location>
</feature>
<dbReference type="FunFam" id="3.30.160.60:FF:000013">
    <property type="entry name" value="Putative zinc finger E-box-binding homeobox 2"/>
    <property type="match status" value="2"/>
</dbReference>
<dbReference type="GO" id="GO:0000981">
    <property type="term" value="F:DNA-binding transcription factor activity, RNA polymerase II-specific"/>
    <property type="evidence" value="ECO:0007669"/>
    <property type="project" value="TreeGrafter"/>
</dbReference>
<reference evidence="16" key="1">
    <citation type="submission" date="2025-08" db="UniProtKB">
        <authorList>
            <consortium name="RefSeq"/>
        </authorList>
    </citation>
    <scope>IDENTIFICATION</scope>
    <source>
        <tissue evidence="16">Whole organism</tissue>
    </source>
</reference>
<dbReference type="InterPro" id="IPR036236">
    <property type="entry name" value="Znf_C2H2_sf"/>
</dbReference>
<evidence type="ECO:0000313" key="16">
    <source>
        <dbReference type="RefSeq" id="XP_018026811.2"/>
    </source>
</evidence>
<dbReference type="InterPro" id="IPR013087">
    <property type="entry name" value="Znf_C2H2_type"/>
</dbReference>
<dbReference type="InterPro" id="IPR051574">
    <property type="entry name" value="ZnF_E-box_Homeobox"/>
</dbReference>
<feature type="compositionally biased region" description="Acidic residues" evidence="12">
    <location>
        <begin position="1370"/>
        <end position="1381"/>
    </location>
</feature>
<evidence type="ECO:0000313" key="15">
    <source>
        <dbReference type="Proteomes" id="UP000694843"/>
    </source>
</evidence>
<dbReference type="InterPro" id="IPR001356">
    <property type="entry name" value="HD"/>
</dbReference>
<dbReference type="PROSITE" id="PS50157">
    <property type="entry name" value="ZINC_FINGER_C2H2_2"/>
    <property type="match status" value="6"/>
</dbReference>
<feature type="domain" description="C2H2-type" evidence="14">
    <location>
        <begin position="1254"/>
        <end position="1282"/>
    </location>
</feature>
<feature type="compositionally biased region" description="Polar residues" evidence="12">
    <location>
        <begin position="750"/>
        <end position="760"/>
    </location>
</feature>
<feature type="domain" description="C2H2-type" evidence="14">
    <location>
        <begin position="1198"/>
        <end position="1225"/>
    </location>
</feature>
<feature type="compositionally biased region" description="Acidic residues" evidence="12">
    <location>
        <begin position="436"/>
        <end position="447"/>
    </location>
</feature>
<dbReference type="FunFam" id="3.30.160.60:FF:000145">
    <property type="entry name" value="Zinc finger protein 574"/>
    <property type="match status" value="1"/>
</dbReference>
<keyword evidence="3" id="KW-0677">Repeat</keyword>
<dbReference type="Proteomes" id="UP000694843">
    <property type="component" value="Unplaced"/>
</dbReference>
<dbReference type="PANTHER" id="PTHR24391">
    <property type="entry name" value="HISTONE H4 TRANSCRIPTION FACTOR-RELATED"/>
    <property type="match status" value="1"/>
</dbReference>
<evidence type="ECO:0000256" key="4">
    <source>
        <dbReference type="ARBA" id="ARBA00022771"/>
    </source>
</evidence>
<dbReference type="GO" id="GO:0000122">
    <property type="term" value="P:negative regulation of transcription by RNA polymerase II"/>
    <property type="evidence" value="ECO:0007669"/>
    <property type="project" value="UniProtKB-ARBA"/>
</dbReference>
<feature type="region of interest" description="Disordered" evidence="12">
    <location>
        <begin position="29"/>
        <end position="122"/>
    </location>
</feature>
<evidence type="ECO:0000256" key="6">
    <source>
        <dbReference type="ARBA" id="ARBA00023125"/>
    </source>
</evidence>
<dbReference type="CTD" id="43650"/>
<dbReference type="PROSITE" id="PS50071">
    <property type="entry name" value="HOMEOBOX_2"/>
    <property type="match status" value="1"/>
</dbReference>
<dbReference type="SUPFAM" id="SSF46689">
    <property type="entry name" value="Homeodomain-like"/>
    <property type="match status" value="1"/>
</dbReference>
<accession>A0A8B7PN11</accession>
<evidence type="ECO:0000256" key="1">
    <source>
        <dbReference type="ARBA" id="ARBA00004123"/>
    </source>
</evidence>
<comment type="subcellular location">
    <subcellularLocation>
        <location evidence="1 10 11">Nucleus</location>
    </subcellularLocation>
</comment>
<evidence type="ECO:0000256" key="3">
    <source>
        <dbReference type="ARBA" id="ARBA00022737"/>
    </source>
</evidence>
<dbReference type="GO" id="GO:0008270">
    <property type="term" value="F:zinc ion binding"/>
    <property type="evidence" value="ECO:0007669"/>
    <property type="project" value="UniProtKB-KW"/>
</dbReference>
<keyword evidence="7 10" id="KW-0371">Homeobox</keyword>
<gene>
    <name evidence="16" type="primary">LOC108682194</name>
</gene>
<evidence type="ECO:0000256" key="12">
    <source>
        <dbReference type="SAM" id="MobiDB-lite"/>
    </source>
</evidence>
<keyword evidence="8 10" id="KW-0539">Nucleus</keyword>
<keyword evidence="4 9" id="KW-0863">Zinc-finger</keyword>
<evidence type="ECO:0000256" key="9">
    <source>
        <dbReference type="PROSITE-ProRule" id="PRU00042"/>
    </source>
</evidence>
<dbReference type="OMA" id="SHNESEM"/>
<dbReference type="OrthoDB" id="7491548at2759"/>
<feature type="compositionally biased region" description="Pro residues" evidence="12">
    <location>
        <begin position="77"/>
        <end position="90"/>
    </location>
</feature>
<evidence type="ECO:0000259" key="14">
    <source>
        <dbReference type="PROSITE" id="PS50157"/>
    </source>
</evidence>
<feature type="region of interest" description="Disordered" evidence="12">
    <location>
        <begin position="1285"/>
        <end position="1307"/>
    </location>
</feature>
<dbReference type="FunFam" id="3.30.160.60:FF:000744">
    <property type="entry name" value="zinc finger E-box-binding homeobox 1"/>
    <property type="match status" value="1"/>
</dbReference>
<feature type="region of interest" description="Disordered" evidence="12">
    <location>
        <begin position="1338"/>
        <end position="1440"/>
    </location>
</feature>
<feature type="compositionally biased region" description="Basic and acidic residues" evidence="12">
    <location>
        <begin position="463"/>
        <end position="474"/>
    </location>
</feature>
<feature type="compositionally biased region" description="Low complexity" evidence="12">
    <location>
        <begin position="91"/>
        <end position="105"/>
    </location>
</feature>
<dbReference type="Pfam" id="PF00096">
    <property type="entry name" value="zf-C2H2"/>
    <property type="match status" value="4"/>
</dbReference>
<feature type="compositionally biased region" description="Acidic residues" evidence="12">
    <location>
        <begin position="1399"/>
        <end position="1408"/>
    </location>
</feature>
<dbReference type="SMART" id="SM00355">
    <property type="entry name" value="ZnF_C2H2"/>
    <property type="match status" value="6"/>
</dbReference>
<feature type="region of interest" description="Disordered" evidence="12">
    <location>
        <begin position="949"/>
        <end position="968"/>
    </location>
</feature>
<dbReference type="GeneID" id="108682194"/>
<evidence type="ECO:0000259" key="13">
    <source>
        <dbReference type="PROSITE" id="PS50071"/>
    </source>
</evidence>
<dbReference type="Gene3D" id="3.30.160.60">
    <property type="entry name" value="Classic Zinc Finger"/>
    <property type="match status" value="5"/>
</dbReference>
<organism evidence="15 16">
    <name type="scientific">Hyalella azteca</name>
    <name type="common">Amphipod</name>
    <dbReference type="NCBI Taxonomy" id="294128"/>
    <lineage>
        <taxon>Eukaryota</taxon>
        <taxon>Metazoa</taxon>
        <taxon>Ecdysozoa</taxon>
        <taxon>Arthropoda</taxon>
        <taxon>Crustacea</taxon>
        <taxon>Multicrustacea</taxon>
        <taxon>Malacostraca</taxon>
        <taxon>Eumalacostraca</taxon>
        <taxon>Peracarida</taxon>
        <taxon>Amphipoda</taxon>
        <taxon>Senticaudata</taxon>
        <taxon>Talitrida</taxon>
        <taxon>Talitroidea</taxon>
        <taxon>Hyalellidae</taxon>
        <taxon>Hyalella</taxon>
    </lineage>
</organism>
<dbReference type="FunFam" id="3.30.160.60:FF:002239">
    <property type="entry name" value="Zinc finger protein 226"/>
    <property type="match status" value="1"/>
</dbReference>
<proteinExistence type="predicted"/>
<feature type="compositionally biased region" description="Low complexity" evidence="12">
    <location>
        <begin position="1389"/>
        <end position="1398"/>
    </location>
</feature>
<feature type="region of interest" description="Disordered" evidence="12">
    <location>
        <begin position="414"/>
        <end position="474"/>
    </location>
</feature>
<dbReference type="PANTHER" id="PTHR24391:SF27">
    <property type="entry name" value="ZINC FINGER PROTEIN 1"/>
    <property type="match status" value="1"/>
</dbReference>
<keyword evidence="6 10" id="KW-0238">DNA-binding</keyword>
<evidence type="ECO:0000256" key="7">
    <source>
        <dbReference type="ARBA" id="ARBA00023155"/>
    </source>
</evidence>
<dbReference type="SUPFAM" id="SSF57667">
    <property type="entry name" value="beta-beta-alpha zinc fingers"/>
    <property type="match status" value="4"/>
</dbReference>
<dbReference type="InterPro" id="IPR009057">
    <property type="entry name" value="Homeodomain-like_sf"/>
</dbReference>
<feature type="compositionally biased region" description="Gly residues" evidence="12">
    <location>
        <begin position="110"/>
        <end position="122"/>
    </location>
</feature>
<feature type="domain" description="C2H2-type" evidence="14">
    <location>
        <begin position="198"/>
        <end position="228"/>
    </location>
</feature>
<name>A0A8B7PN11_HYAAZ</name>
<dbReference type="RefSeq" id="XP_018026811.2">
    <property type="nucleotide sequence ID" value="XM_018171322.2"/>
</dbReference>
<dbReference type="KEGG" id="hazt:108682194"/>
<dbReference type="Gene3D" id="1.10.10.60">
    <property type="entry name" value="Homeodomain-like"/>
    <property type="match status" value="1"/>
</dbReference>
<evidence type="ECO:0000256" key="8">
    <source>
        <dbReference type="ARBA" id="ARBA00023242"/>
    </source>
</evidence>
<evidence type="ECO:0000256" key="11">
    <source>
        <dbReference type="RuleBase" id="RU000682"/>
    </source>
</evidence>
<feature type="domain" description="C2H2-type" evidence="14">
    <location>
        <begin position="139"/>
        <end position="166"/>
    </location>
</feature>
<feature type="region of interest" description="Disordered" evidence="12">
    <location>
        <begin position="233"/>
        <end position="299"/>
    </location>
</feature>
<dbReference type="PROSITE" id="PS00028">
    <property type="entry name" value="ZINC_FINGER_C2H2_1"/>
    <property type="match status" value="3"/>
</dbReference>
<feature type="domain" description="C2H2-type" evidence="14">
    <location>
        <begin position="170"/>
        <end position="197"/>
    </location>
</feature>
<evidence type="ECO:0000256" key="5">
    <source>
        <dbReference type="ARBA" id="ARBA00022833"/>
    </source>
</evidence>
<feature type="region of interest" description="Disordered" evidence="12">
    <location>
        <begin position="1033"/>
        <end position="1060"/>
    </location>
</feature>
<dbReference type="CDD" id="cd00086">
    <property type="entry name" value="homeodomain"/>
    <property type="match status" value="1"/>
</dbReference>
<dbReference type="SMART" id="SM00389">
    <property type="entry name" value="HOX"/>
    <property type="match status" value="1"/>
</dbReference>
<sequence length="1440" mass="154676">MAGAGTLYAPSSYSDSLRFWNFAGVLNLLSGEKNNNNNNNNNNESSSPPSATPHSSEGGCRAAAPPPTSPAVASLPSPTPSDPQSGPPSSPLLSTPASPPSATLPRCAGGEQGTRGGAYEGVRGGLSDDGDLGDGNGTVLCSVCNKQFANVHRLQRHMISHNESEMLRRFKCDECGKAFKFKHHLKEHKRIHSGEKPFECEHCGKRFSHSGSYSSHMSSKKCQMGRSRTAASLLPRDGPLRGTQYPGAGNKRQNNHAVPFLPILPKNESPTPSDLGYSSPPHAIPTDSTTLSPSSLGVPNLPVSSHSGALASLASSAIESTLHNSLQSSLHSNLQRSLQSQTNNLACGLQTSLQNSIHNSLQNSIHNNLQSLTQTLQQGFSQYHPLNSLILAAQLHPQLSPLPPIPPLLSLSMTQAMSGQSPDPSECMSQTRDMKEEEDDADEDEPGELVIKEDPTDEEVDDTDKKSYEDERSTNSLLLRDEIKEIRSGLNSDVVGSSLPELNSSFHRHQDRHSSDQFLPVSNGFASGLLQYPHSISSLQSVLSNVNSDLTRHQFEQTVAGASTSSLLSTSHLSSDLRCLLCGWFSSTRLEALTHSRKMCPCLPQVSSAQEGLQEALISGLASKIHRMSSTSHSAAPFLSNQSSASNVRILGNPFRDEESGPDTDNSLGSMAMDSEENSRDGRKIRSRSHIRGEHLDVLRPLYYRNPRPKKEEIVAIANRLGFPTRVVQVWFQNARARDRREGRPVPGGSNDNNYSNTFNFPGRNPDSKDTESLRSAVGFSCTAESRDGELLRSSLTAPTEAHPLVSSHLIPSPNSWASSCIQDSKSVLSLSFNGRIPVPGSASSELLASALQSSRRLSKASASTYDVEDVMPLDLSTKRASSPQVASLPSSSSASIPVTQAATYSVMTSACPPLQLVHESTKTYCSSALTSSVMDSTSEPEIMQQNVVSPLTSSPRSPINLIPSSPIGTTDENATVVEEKRNLLNSAAATLDLRRNNDLGSVDTVIPMEADERDTPPSSVIATSTSGIIVSTNAPMEPSASCPSVVESPQSEEEAVHSDDLFVSAQRNSDLLGPTETKNTGLNSGFLDPFSSANKVLDSASSASVKRLPSCQPLSSCQQPNFFPSVSVPSTSQSSSSPSVSLTSQCKLAQILQGSKLGFKAIYAPENLTVADKRPLDDAVLDDCKRRRLDDEVGGAFPCNQCDKTFNKQSSLARHKYEHSGARPYQCSQCPKAFKHKHHLTEHSRLHTGEKPYQCNKCQKRFSHSGSYSQHMNHRYSYCKPEEGTAGDGSGAVGGDERDEDSKSPNVALRLLINGLERARKDGDEILRDSAEIMRNGDEVSRSGGDVEVLRSPEGNGDAFEDRCSSPMDGEDGEESNDSSDELRIVTDPIPSSSPPCGDDDYDDVGEDGISSPKCPGHVLASVSPRGLCSASDKENVTA</sequence>
<feature type="region of interest" description="Disordered" evidence="12">
    <location>
        <begin position="737"/>
        <end position="772"/>
    </location>
</feature>
<keyword evidence="2" id="KW-0479">Metal-binding</keyword>
<dbReference type="GO" id="GO:0005634">
    <property type="term" value="C:nucleus"/>
    <property type="evidence" value="ECO:0007669"/>
    <property type="project" value="UniProtKB-SubCell"/>
</dbReference>
<feature type="region of interest" description="Disordered" evidence="12">
    <location>
        <begin position="652"/>
        <end position="689"/>
    </location>
</feature>